<feature type="chain" id="PRO_5027093434" evidence="1">
    <location>
        <begin position="22"/>
        <end position="90"/>
    </location>
</feature>
<evidence type="ECO:0000313" key="2">
    <source>
        <dbReference type="Proteomes" id="UP000504609"/>
    </source>
</evidence>
<evidence type="ECO:0000256" key="1">
    <source>
        <dbReference type="SAM" id="SignalP"/>
    </source>
</evidence>
<gene>
    <name evidence="3" type="primary">LOC111435977</name>
</gene>
<keyword evidence="1" id="KW-0732">Signal</keyword>
<reference evidence="3" key="1">
    <citation type="submission" date="2025-08" db="UniProtKB">
        <authorList>
            <consortium name="RefSeq"/>
        </authorList>
    </citation>
    <scope>IDENTIFICATION</scope>
    <source>
        <tissue evidence="3">Young leaves</tissue>
    </source>
</reference>
<dbReference type="Proteomes" id="UP000504609">
    <property type="component" value="Unplaced"/>
</dbReference>
<evidence type="ECO:0000313" key="3">
    <source>
        <dbReference type="RefSeq" id="XP_022929392.1"/>
    </source>
</evidence>
<sequence>MSRSAACRAWFVAASIGAVEAMKDQGVCRWNNLIKSLHQHGNSKLRSYYQAKKLSASSSSAIANQINKSREEKMRKVMDLGCLGPSTIRF</sequence>
<dbReference type="Pfam" id="PF12609">
    <property type="entry name" value="DUF3774"/>
    <property type="match status" value="1"/>
</dbReference>
<dbReference type="InterPro" id="IPR022251">
    <property type="entry name" value="DUF3774_wound-induced"/>
</dbReference>
<feature type="signal peptide" evidence="1">
    <location>
        <begin position="1"/>
        <end position="21"/>
    </location>
</feature>
<keyword evidence="2" id="KW-1185">Reference proteome</keyword>
<name>A0A6J1EMN4_CUCMO</name>
<dbReference type="KEGG" id="cmos:111435977"/>
<dbReference type="PANTHER" id="PTHR33090">
    <property type="entry name" value="DUF3774 DOMAIN PROTEIN-RELATED"/>
    <property type="match status" value="1"/>
</dbReference>
<accession>A0A6J1EMN4</accession>
<protein>
    <submittedName>
        <fullName evidence="3">Uncharacterized protein LOC111435977</fullName>
    </submittedName>
</protein>
<proteinExistence type="predicted"/>
<dbReference type="GeneID" id="111435977"/>
<organism evidence="2 3">
    <name type="scientific">Cucurbita moschata</name>
    <name type="common">Winter crookneck squash</name>
    <name type="synonym">Cucurbita pepo var. moschata</name>
    <dbReference type="NCBI Taxonomy" id="3662"/>
    <lineage>
        <taxon>Eukaryota</taxon>
        <taxon>Viridiplantae</taxon>
        <taxon>Streptophyta</taxon>
        <taxon>Embryophyta</taxon>
        <taxon>Tracheophyta</taxon>
        <taxon>Spermatophyta</taxon>
        <taxon>Magnoliopsida</taxon>
        <taxon>eudicotyledons</taxon>
        <taxon>Gunneridae</taxon>
        <taxon>Pentapetalae</taxon>
        <taxon>rosids</taxon>
        <taxon>fabids</taxon>
        <taxon>Cucurbitales</taxon>
        <taxon>Cucurbitaceae</taxon>
        <taxon>Cucurbiteae</taxon>
        <taxon>Cucurbita</taxon>
    </lineage>
</organism>
<dbReference type="RefSeq" id="XP_022929392.1">
    <property type="nucleotide sequence ID" value="XM_023073624.1"/>
</dbReference>
<dbReference type="AlphaFoldDB" id="A0A6J1EMN4"/>